<protein>
    <submittedName>
        <fullName evidence="1">Uncharacterized protein</fullName>
    </submittedName>
</protein>
<evidence type="ECO:0000313" key="2">
    <source>
        <dbReference type="Proteomes" id="UP000828941"/>
    </source>
</evidence>
<proteinExistence type="predicted"/>
<dbReference type="EMBL" id="CM039437">
    <property type="protein sequence ID" value="KAI4306471.1"/>
    <property type="molecule type" value="Genomic_DNA"/>
</dbReference>
<dbReference type="Proteomes" id="UP000828941">
    <property type="component" value="Chromosome 12"/>
</dbReference>
<sequence>MKETKSWKLACYAWTSSLNCKVYAEIAKMRVHEAHADKAHFQFDLLKVAIYHTSRHQDKKRSPIISVANSSCRFEIKSSERVGSILKMVCILDMESYYYSGWPLNTSWPQCNAAKSSETPFSVPTPILPHVSDSKSAQFYEFPPWSSPFEGSAEDRAASASKSHSQAEKRRRDRINAQLATLRKLIPKSDKMDKAALLGSVIDHVKDLKRKAMDIDKALTVPSEIDEVTIDYDPAQDETCTKISKFKDKIIIKASVCCDDRPELFSELIQVLKGSRLTAVKADIASVGGRVKSILVLCSKDSEEGVCLSTLKQSLKSAVNKVATSSMASTCAARSKRQRFFLPAHYTQ</sequence>
<keyword evidence="2" id="KW-1185">Reference proteome</keyword>
<reference evidence="1 2" key="1">
    <citation type="journal article" date="2022" name="DNA Res.">
        <title>Chromosomal-level genome assembly of the orchid tree Bauhinia variegata (Leguminosae; Cercidoideae) supports the allotetraploid origin hypothesis of Bauhinia.</title>
        <authorList>
            <person name="Zhong Y."/>
            <person name="Chen Y."/>
            <person name="Zheng D."/>
            <person name="Pang J."/>
            <person name="Liu Y."/>
            <person name="Luo S."/>
            <person name="Meng S."/>
            <person name="Qian L."/>
            <person name="Wei D."/>
            <person name="Dai S."/>
            <person name="Zhou R."/>
        </authorList>
    </citation>
    <scope>NUCLEOTIDE SEQUENCE [LARGE SCALE GENOMIC DNA]</scope>
    <source>
        <strain evidence="1">BV-YZ2020</strain>
    </source>
</reference>
<organism evidence="1 2">
    <name type="scientific">Bauhinia variegata</name>
    <name type="common">Purple orchid tree</name>
    <name type="synonym">Phanera variegata</name>
    <dbReference type="NCBI Taxonomy" id="167791"/>
    <lineage>
        <taxon>Eukaryota</taxon>
        <taxon>Viridiplantae</taxon>
        <taxon>Streptophyta</taxon>
        <taxon>Embryophyta</taxon>
        <taxon>Tracheophyta</taxon>
        <taxon>Spermatophyta</taxon>
        <taxon>Magnoliopsida</taxon>
        <taxon>eudicotyledons</taxon>
        <taxon>Gunneridae</taxon>
        <taxon>Pentapetalae</taxon>
        <taxon>rosids</taxon>
        <taxon>fabids</taxon>
        <taxon>Fabales</taxon>
        <taxon>Fabaceae</taxon>
        <taxon>Cercidoideae</taxon>
        <taxon>Cercideae</taxon>
        <taxon>Bauhiniinae</taxon>
        <taxon>Bauhinia</taxon>
    </lineage>
</organism>
<accession>A0ACB9LB19</accession>
<gene>
    <name evidence="1" type="ORF">L6164_029745</name>
</gene>
<comment type="caution">
    <text evidence="1">The sequence shown here is derived from an EMBL/GenBank/DDBJ whole genome shotgun (WGS) entry which is preliminary data.</text>
</comment>
<evidence type="ECO:0000313" key="1">
    <source>
        <dbReference type="EMBL" id="KAI4306471.1"/>
    </source>
</evidence>
<name>A0ACB9LB19_BAUVA</name>